<dbReference type="RefSeq" id="WP_344418651.1">
    <property type="nucleotide sequence ID" value="NZ_BAAAQK010000012.1"/>
</dbReference>
<feature type="domain" description="Histidine kinase" evidence="13">
    <location>
        <begin position="281"/>
        <end position="434"/>
    </location>
</feature>
<evidence type="ECO:0000256" key="4">
    <source>
        <dbReference type="ARBA" id="ARBA00022475"/>
    </source>
</evidence>
<reference evidence="14 15" key="1">
    <citation type="journal article" date="2019" name="Int. J. Syst. Evol. Microbiol.">
        <title>The Global Catalogue of Microorganisms (GCM) 10K type strain sequencing project: providing services to taxonomists for standard genome sequencing and annotation.</title>
        <authorList>
            <consortium name="The Broad Institute Genomics Platform"/>
            <consortium name="The Broad Institute Genome Sequencing Center for Infectious Disease"/>
            <person name="Wu L."/>
            <person name="Ma J."/>
        </authorList>
    </citation>
    <scope>NUCLEOTIDE SEQUENCE [LARGE SCALE GENOMIC DNA]</scope>
    <source>
        <strain evidence="14 15">JCM 16009</strain>
    </source>
</reference>
<evidence type="ECO:0000256" key="2">
    <source>
        <dbReference type="ARBA" id="ARBA00004651"/>
    </source>
</evidence>
<dbReference type="PANTHER" id="PTHR24421">
    <property type="entry name" value="NITRATE/NITRITE SENSOR PROTEIN NARX-RELATED"/>
    <property type="match status" value="1"/>
</dbReference>
<keyword evidence="15" id="KW-1185">Reference proteome</keyword>
<dbReference type="InterPro" id="IPR004358">
    <property type="entry name" value="Sig_transdc_His_kin-like_C"/>
</dbReference>
<comment type="catalytic activity">
    <reaction evidence="1">
        <text>ATP + protein L-histidine = ADP + protein N-phospho-L-histidine.</text>
        <dbReference type="EC" id="2.7.13.3"/>
    </reaction>
</comment>
<name>A0ABN2N679_9PSEU</name>
<dbReference type="InterPro" id="IPR036890">
    <property type="entry name" value="HATPase_C_sf"/>
</dbReference>
<dbReference type="Gene3D" id="3.30.565.10">
    <property type="entry name" value="Histidine kinase-like ATPase, C-terminal domain"/>
    <property type="match status" value="1"/>
</dbReference>
<keyword evidence="6 12" id="KW-0812">Transmembrane</keyword>
<keyword evidence="7" id="KW-0418">Kinase</keyword>
<evidence type="ECO:0000256" key="3">
    <source>
        <dbReference type="ARBA" id="ARBA00012438"/>
    </source>
</evidence>
<dbReference type="SMART" id="SM00387">
    <property type="entry name" value="HATPase_c"/>
    <property type="match status" value="1"/>
</dbReference>
<keyword evidence="10 12" id="KW-0472">Membrane</keyword>
<accession>A0ABN2N679</accession>
<protein>
    <recommendedName>
        <fullName evidence="3">histidine kinase</fullName>
        <ecNumber evidence="3">2.7.13.3</ecNumber>
    </recommendedName>
</protein>
<dbReference type="EMBL" id="BAAAQK010000012">
    <property type="protein sequence ID" value="GAA1854828.1"/>
    <property type="molecule type" value="Genomic_DNA"/>
</dbReference>
<dbReference type="InterPro" id="IPR003594">
    <property type="entry name" value="HATPase_dom"/>
</dbReference>
<evidence type="ECO:0000313" key="15">
    <source>
        <dbReference type="Proteomes" id="UP001500449"/>
    </source>
</evidence>
<dbReference type="InterPro" id="IPR005467">
    <property type="entry name" value="His_kinase_dom"/>
</dbReference>
<dbReference type="PANTHER" id="PTHR24421:SF37">
    <property type="entry name" value="SENSOR HISTIDINE KINASE NARS"/>
    <property type="match status" value="1"/>
</dbReference>
<dbReference type="PROSITE" id="PS50109">
    <property type="entry name" value="HIS_KIN"/>
    <property type="match status" value="1"/>
</dbReference>
<evidence type="ECO:0000256" key="10">
    <source>
        <dbReference type="ARBA" id="ARBA00023136"/>
    </source>
</evidence>
<evidence type="ECO:0000256" key="1">
    <source>
        <dbReference type="ARBA" id="ARBA00000085"/>
    </source>
</evidence>
<evidence type="ECO:0000256" key="6">
    <source>
        <dbReference type="ARBA" id="ARBA00022692"/>
    </source>
</evidence>
<feature type="transmembrane region" description="Helical" evidence="12">
    <location>
        <begin position="183"/>
        <end position="211"/>
    </location>
</feature>
<keyword evidence="8 12" id="KW-1133">Transmembrane helix</keyword>
<dbReference type="EC" id="2.7.13.3" evidence="3"/>
<dbReference type="Pfam" id="PF02518">
    <property type="entry name" value="HATPase_c"/>
    <property type="match status" value="1"/>
</dbReference>
<sequence>MPGPLVRRTLVRHLLLTALVAVVLSGITAAGVWRYAEGDARRSAERVARQIASALLMPMAQRDFGSPGGVARDALLADLAPFLGSGMIERVKVFTVAGGTARVVFSDERRIEGRSGTLRPQLVAQLDRGDVVVQEVPDDPEHDFERSLPGERFEVYFGFRDAGGHDTRLEVYVPVQVGETTRAAVAVLVPLILAGLLLLALATVPLSIALARRMERDRAEQRAARDYGLAAAELARRDLAQRLHDGVIPDLAGASLLLQAVSAGAPAGDPPWELVGRAQGVVAEDVARLRALLDELVGSPAEPIGDTLRGLGDHLRRASGPDGPVVEIDVPDSPALSEGTALLVRRVAGELLRNAFRHADADVVRVALTGAGDAVVELLVSDDGIGFDPSAPRRPGHVGLPLVRQFVEDGGGTIRVDSAPGRGTTVSVRIPERPAPRARERARAGAPR</sequence>
<keyword evidence="5" id="KW-0808">Transferase</keyword>
<dbReference type="PRINTS" id="PR00344">
    <property type="entry name" value="BCTRLSENSOR"/>
</dbReference>
<feature type="region of interest" description="Disordered" evidence="11">
    <location>
        <begin position="416"/>
        <end position="448"/>
    </location>
</feature>
<evidence type="ECO:0000259" key="13">
    <source>
        <dbReference type="PROSITE" id="PS50109"/>
    </source>
</evidence>
<proteinExistence type="predicted"/>
<evidence type="ECO:0000313" key="14">
    <source>
        <dbReference type="EMBL" id="GAA1854828.1"/>
    </source>
</evidence>
<comment type="subcellular location">
    <subcellularLocation>
        <location evidence="2">Cell membrane</location>
        <topology evidence="2">Multi-pass membrane protein</topology>
    </subcellularLocation>
</comment>
<keyword evidence="9" id="KW-0902">Two-component regulatory system</keyword>
<evidence type="ECO:0000256" key="7">
    <source>
        <dbReference type="ARBA" id="ARBA00022777"/>
    </source>
</evidence>
<feature type="compositionally biased region" description="Basic and acidic residues" evidence="11">
    <location>
        <begin position="430"/>
        <end position="448"/>
    </location>
</feature>
<dbReference type="Proteomes" id="UP001500449">
    <property type="component" value="Unassembled WGS sequence"/>
</dbReference>
<evidence type="ECO:0000256" key="9">
    <source>
        <dbReference type="ARBA" id="ARBA00023012"/>
    </source>
</evidence>
<keyword evidence="4" id="KW-1003">Cell membrane</keyword>
<evidence type="ECO:0000256" key="8">
    <source>
        <dbReference type="ARBA" id="ARBA00022989"/>
    </source>
</evidence>
<evidence type="ECO:0000256" key="5">
    <source>
        <dbReference type="ARBA" id="ARBA00022679"/>
    </source>
</evidence>
<dbReference type="SUPFAM" id="SSF55874">
    <property type="entry name" value="ATPase domain of HSP90 chaperone/DNA topoisomerase II/histidine kinase"/>
    <property type="match status" value="1"/>
</dbReference>
<comment type="caution">
    <text evidence="14">The sequence shown here is derived from an EMBL/GenBank/DDBJ whole genome shotgun (WGS) entry which is preliminary data.</text>
</comment>
<evidence type="ECO:0000256" key="12">
    <source>
        <dbReference type="SAM" id="Phobius"/>
    </source>
</evidence>
<organism evidence="14 15">
    <name type="scientific">Pseudonocardia ailaonensis</name>
    <dbReference type="NCBI Taxonomy" id="367279"/>
    <lineage>
        <taxon>Bacteria</taxon>
        <taxon>Bacillati</taxon>
        <taxon>Actinomycetota</taxon>
        <taxon>Actinomycetes</taxon>
        <taxon>Pseudonocardiales</taxon>
        <taxon>Pseudonocardiaceae</taxon>
        <taxon>Pseudonocardia</taxon>
    </lineage>
</organism>
<dbReference type="InterPro" id="IPR050482">
    <property type="entry name" value="Sensor_HK_TwoCompSys"/>
</dbReference>
<dbReference type="CDD" id="cd16917">
    <property type="entry name" value="HATPase_UhpB-NarQ-NarX-like"/>
    <property type="match status" value="1"/>
</dbReference>
<evidence type="ECO:0000256" key="11">
    <source>
        <dbReference type="SAM" id="MobiDB-lite"/>
    </source>
</evidence>
<gene>
    <name evidence="14" type="ORF">GCM10009836_38600</name>
</gene>